<evidence type="ECO:0000259" key="3">
    <source>
        <dbReference type="PROSITE" id="PS50309"/>
    </source>
</evidence>
<dbReference type="InterPro" id="IPR015943">
    <property type="entry name" value="WD40/YVTN_repeat-like_dom_sf"/>
</dbReference>
<sequence length="846" mass="94184">MSLRRRKFRDSEKARRLTFYRNGDYFDTGVKVALRGLKPFPTMPHLLDYLSQKTRIPAKKLFNAKDGRPVTNLESFENGGSYVVSSDGKFEALPYGSVPRLQTSHVADALPAKPEDLQLFRPMADPVYGKKKRKKKKDAYSMMEPSPRRREGRLLTVAAREGGARAILLFNDKSPPPFEDILRDFGHALGMGKAKNMSTPSGRPVRSISQLKNEFQDVDTFFLDENDTEDEQLVVNKKSVYSSKYETEHKAMSAISRKVDTAVKSPSIRLEWIHGYDGSPLLVLENGDLVYAVGSAIILFKMADDTQRHYLDHTEDVCSISAHPSGKMVASGQVSSEHQEASVNIWLIESLQTIAVIDQMLGNPVSIAFSAHDFVLLTVEVGVEENSLSFWDWESDALLGRVQLNEEHLTGGAFHPHEADLAVTFGVHHLSFWRRKKDGFLNRTDALAPGHSSRTILSWAFVGETGLAVGDSSGYVTLWAILPGDAFRIVKEIRAHEGEVRCLLSTREGTLISGGQNQLKAWDAQQRFQHLATTELADGDVKALHLQLADNSALYVGTNNAILEGSIQTSFQILIQGIEAGIYDLAVDVKGQSFVTVDKLRNISRWTTRYLMWKTKPQVDCFCVGFHPEGRAIVAGGANGKLLVLHSDGGLVVATIFVADAALKALAYNTDGSVLAIGCEDGNVYICGSKNHGYLYKMHTVLKNEWPILQIDWSTDGDCLQSCYRKADFCEVALWRVAESKRVTSALSQNMNWPEHTCTLSHNILGIWRRVEGVFYLSCHRNGKKLATGAQDGHIRIFPYPYKEDDQDVYDEQRQSHTAVNVVRFLNGNTLISSSGSGIYAWNCKK</sequence>
<dbReference type="PANTHER" id="PTHR13720:SF55">
    <property type="entry name" value="ECHINODERM MICROTUBULE-ASSOCIATED PROTEIN-LIKE CG42247"/>
    <property type="match status" value="1"/>
</dbReference>
<dbReference type="InterPro" id="IPR003533">
    <property type="entry name" value="Doublecortin_dom"/>
</dbReference>
<dbReference type="Pfam" id="PF23409">
    <property type="entry name" value="Beta-prop_EML"/>
    <property type="match status" value="1"/>
</dbReference>
<dbReference type="Pfam" id="PF23414">
    <property type="entry name" value="Beta-prop_EML_2"/>
    <property type="match status" value="1"/>
</dbReference>
<comment type="caution">
    <text evidence="4">The sequence shown here is derived from an EMBL/GenBank/DDBJ whole genome shotgun (WGS) entry which is preliminary data.</text>
</comment>
<evidence type="ECO:0000313" key="4">
    <source>
        <dbReference type="EMBL" id="GIX67468.1"/>
    </source>
</evidence>
<dbReference type="SUPFAM" id="SSF50998">
    <property type="entry name" value="Quinoprotein alcohol dehydrogenase-like"/>
    <property type="match status" value="1"/>
</dbReference>
<dbReference type="GO" id="GO:0072686">
    <property type="term" value="C:mitotic spindle"/>
    <property type="evidence" value="ECO:0007669"/>
    <property type="project" value="TreeGrafter"/>
</dbReference>
<dbReference type="InterPro" id="IPR055439">
    <property type="entry name" value="Beta-prop_EML_1st"/>
</dbReference>
<dbReference type="InterPro" id="IPR050630">
    <property type="entry name" value="WD_repeat_EMAP"/>
</dbReference>
<dbReference type="SMART" id="SM00320">
    <property type="entry name" value="WD40"/>
    <property type="match status" value="7"/>
</dbReference>
<protein>
    <submittedName>
        <fullName evidence="4">Echinoderm microtubule-associated protein-like CG42247</fullName>
    </submittedName>
</protein>
<dbReference type="PANTHER" id="PTHR13720">
    <property type="entry name" value="WD-40 REPEAT PROTEIN"/>
    <property type="match status" value="1"/>
</dbReference>
<dbReference type="GO" id="GO:0035556">
    <property type="term" value="P:intracellular signal transduction"/>
    <property type="evidence" value="ECO:0007669"/>
    <property type="project" value="InterPro"/>
</dbReference>
<dbReference type="GO" id="GO:0000226">
    <property type="term" value="P:microtubule cytoskeleton organization"/>
    <property type="evidence" value="ECO:0007669"/>
    <property type="project" value="TreeGrafter"/>
</dbReference>
<gene>
    <name evidence="4" type="primary">DCX-EMAP</name>
    <name evidence="4" type="ORF">CDAR_110461</name>
</gene>
<proteinExistence type="predicted"/>
<keyword evidence="2" id="KW-0677">Repeat</keyword>
<dbReference type="Gene3D" id="3.10.20.230">
    <property type="entry name" value="Doublecortin domain"/>
    <property type="match status" value="1"/>
</dbReference>
<dbReference type="InterPro" id="IPR036572">
    <property type="entry name" value="Doublecortin_dom_sf"/>
</dbReference>
<evidence type="ECO:0000256" key="2">
    <source>
        <dbReference type="ARBA" id="ARBA00022737"/>
    </source>
</evidence>
<dbReference type="SMART" id="SM00537">
    <property type="entry name" value="DCX"/>
    <property type="match status" value="1"/>
</dbReference>
<keyword evidence="5" id="KW-1185">Reference proteome</keyword>
<dbReference type="SUPFAM" id="SSF89837">
    <property type="entry name" value="Doublecortin (DC)"/>
    <property type="match status" value="1"/>
</dbReference>
<organism evidence="4 5">
    <name type="scientific">Caerostris darwini</name>
    <dbReference type="NCBI Taxonomy" id="1538125"/>
    <lineage>
        <taxon>Eukaryota</taxon>
        <taxon>Metazoa</taxon>
        <taxon>Ecdysozoa</taxon>
        <taxon>Arthropoda</taxon>
        <taxon>Chelicerata</taxon>
        <taxon>Arachnida</taxon>
        <taxon>Araneae</taxon>
        <taxon>Araneomorphae</taxon>
        <taxon>Entelegynae</taxon>
        <taxon>Araneoidea</taxon>
        <taxon>Araneidae</taxon>
        <taxon>Caerostris</taxon>
    </lineage>
</organism>
<dbReference type="Proteomes" id="UP001054837">
    <property type="component" value="Unassembled WGS sequence"/>
</dbReference>
<dbReference type="Pfam" id="PF03607">
    <property type="entry name" value="DCX"/>
    <property type="match status" value="1"/>
</dbReference>
<dbReference type="InterPro" id="IPR011047">
    <property type="entry name" value="Quinoprotein_ADH-like_sf"/>
</dbReference>
<accession>A0AAV4M543</accession>
<dbReference type="CDD" id="cd01617">
    <property type="entry name" value="DCX"/>
    <property type="match status" value="1"/>
</dbReference>
<name>A0AAV4M543_9ARAC</name>
<dbReference type="InterPro" id="IPR055442">
    <property type="entry name" value="Beta-prop_EML-like_2nd"/>
</dbReference>
<dbReference type="EMBL" id="BPLQ01000096">
    <property type="protein sequence ID" value="GIX67468.1"/>
    <property type="molecule type" value="Genomic_DNA"/>
</dbReference>
<dbReference type="InterPro" id="IPR001680">
    <property type="entry name" value="WD40_rpt"/>
</dbReference>
<dbReference type="GO" id="GO:0008017">
    <property type="term" value="F:microtubule binding"/>
    <property type="evidence" value="ECO:0007669"/>
    <property type="project" value="TreeGrafter"/>
</dbReference>
<dbReference type="PROSITE" id="PS50309">
    <property type="entry name" value="DC"/>
    <property type="match status" value="1"/>
</dbReference>
<keyword evidence="1" id="KW-0853">WD repeat</keyword>
<evidence type="ECO:0000313" key="5">
    <source>
        <dbReference type="Proteomes" id="UP001054837"/>
    </source>
</evidence>
<dbReference type="Gene3D" id="2.130.10.10">
    <property type="entry name" value="YVTN repeat-like/Quinoprotein amine dehydrogenase"/>
    <property type="match status" value="2"/>
</dbReference>
<evidence type="ECO:0000256" key="1">
    <source>
        <dbReference type="ARBA" id="ARBA00022574"/>
    </source>
</evidence>
<feature type="domain" description="Doublecortin" evidence="3">
    <location>
        <begin position="15"/>
        <end position="96"/>
    </location>
</feature>
<reference evidence="4 5" key="1">
    <citation type="submission" date="2021-06" db="EMBL/GenBank/DDBJ databases">
        <title>Caerostris darwini draft genome.</title>
        <authorList>
            <person name="Kono N."/>
            <person name="Arakawa K."/>
        </authorList>
    </citation>
    <scope>NUCLEOTIDE SEQUENCE [LARGE SCALE GENOMIC DNA]</scope>
</reference>
<dbReference type="AlphaFoldDB" id="A0AAV4M543"/>